<dbReference type="STRING" id="4781.A0A0P1A9Y7"/>
<organism evidence="3 4">
    <name type="scientific">Plasmopara halstedii</name>
    <name type="common">Downy mildew of sunflower</name>
    <dbReference type="NCBI Taxonomy" id="4781"/>
    <lineage>
        <taxon>Eukaryota</taxon>
        <taxon>Sar</taxon>
        <taxon>Stramenopiles</taxon>
        <taxon>Oomycota</taxon>
        <taxon>Peronosporomycetes</taxon>
        <taxon>Peronosporales</taxon>
        <taxon>Peronosporaceae</taxon>
        <taxon>Plasmopara</taxon>
    </lineage>
</organism>
<dbReference type="Pfam" id="PF02536">
    <property type="entry name" value="mTERF"/>
    <property type="match status" value="1"/>
</dbReference>
<dbReference type="GO" id="GO:0003676">
    <property type="term" value="F:nucleic acid binding"/>
    <property type="evidence" value="ECO:0007669"/>
    <property type="project" value="InterPro"/>
</dbReference>
<keyword evidence="4" id="KW-1185">Reference proteome</keyword>
<comment type="similarity">
    <text evidence="1">Belongs to the mTERF family.</text>
</comment>
<proteinExistence type="inferred from homology"/>
<evidence type="ECO:0000256" key="2">
    <source>
        <dbReference type="ARBA" id="ARBA00022946"/>
    </source>
</evidence>
<dbReference type="GeneID" id="36400388"/>
<dbReference type="OMA" id="AKEPYIM"/>
<dbReference type="Proteomes" id="UP000054928">
    <property type="component" value="Unassembled WGS sequence"/>
</dbReference>
<dbReference type="PANTHER" id="PTHR13068:SF151">
    <property type="entry name" value="TRANSCRIPTION TERMINATION FACTOR MTERF9, CHLOROPLASTIC"/>
    <property type="match status" value="1"/>
</dbReference>
<dbReference type="OrthoDB" id="154809at2759"/>
<dbReference type="AlphaFoldDB" id="A0A0P1A9Y7"/>
<evidence type="ECO:0000313" key="3">
    <source>
        <dbReference type="EMBL" id="CEG37553.1"/>
    </source>
</evidence>
<keyword evidence="2" id="KW-0809">Transit peptide</keyword>
<protein>
    <submittedName>
        <fullName evidence="3">Mitochondrial transcription termination factor, mTERF</fullName>
    </submittedName>
</protein>
<dbReference type="PANTHER" id="PTHR13068">
    <property type="entry name" value="CGI-12 PROTEIN-RELATED"/>
    <property type="match status" value="1"/>
</dbReference>
<accession>A0A0P1A9Y7</accession>
<evidence type="ECO:0000313" key="4">
    <source>
        <dbReference type="Proteomes" id="UP000054928"/>
    </source>
</evidence>
<dbReference type="InterPro" id="IPR038538">
    <property type="entry name" value="MTERF_sf"/>
</dbReference>
<dbReference type="Gene3D" id="1.25.70.10">
    <property type="entry name" value="Transcription termination factor 3, mitochondrial"/>
    <property type="match status" value="1"/>
</dbReference>
<reference evidence="4" key="1">
    <citation type="submission" date="2014-09" db="EMBL/GenBank/DDBJ databases">
        <authorList>
            <person name="Sharma Rahul"/>
            <person name="Thines Marco"/>
        </authorList>
    </citation>
    <scope>NUCLEOTIDE SEQUENCE [LARGE SCALE GENOMIC DNA]</scope>
</reference>
<dbReference type="InterPro" id="IPR003690">
    <property type="entry name" value="MTERF"/>
</dbReference>
<sequence length="351" mass="40533">MLRLLRFYQPLLALKRSSSSTSKRPLEDAVAIRRQESAYYARFSRKYPSQIGPLSMEAVDRTTRYLTIRGLSHTQALRAISHHVMITRYSPEMMERKINWLSNLGLSQDNINTIIVRQPSILGSALEKHENLVRWYTDHGVPKHKMVYVFKVFPGGVAFSLEKLNTKVEFFKGLGCENDQIARILRMAPQVLAYSVEKMQAAVHYLEKLGVPSEQVPAITTRVPQYLGLKTTRIKETVDTLDDMFGPMAGVQALISNSRIVMHKVSSLRRSYNFLLSVGYTKERLVQCMRFVTRSESRILRPRVQFLKAQGVDVVENVSWILMPENQFKIKYSGYSSFFARYITRPKKRRM</sequence>
<dbReference type="RefSeq" id="XP_024573922.1">
    <property type="nucleotide sequence ID" value="XM_024722890.1"/>
</dbReference>
<evidence type="ECO:0000256" key="1">
    <source>
        <dbReference type="ARBA" id="ARBA00007692"/>
    </source>
</evidence>
<dbReference type="SMART" id="SM00733">
    <property type="entry name" value="Mterf"/>
    <property type="match status" value="7"/>
</dbReference>
<name>A0A0P1A9Y7_PLAHL</name>
<dbReference type="EMBL" id="CCYD01000288">
    <property type="protein sequence ID" value="CEG37553.1"/>
    <property type="molecule type" value="Genomic_DNA"/>
</dbReference>